<evidence type="ECO:0000259" key="1">
    <source>
        <dbReference type="Pfam" id="PF03724"/>
    </source>
</evidence>
<dbReference type="STRING" id="143223.SAMN05878281_3309"/>
<dbReference type="RefSeq" id="WP_079736209.1">
    <property type="nucleotide sequence ID" value="NZ_LT670848.1"/>
</dbReference>
<organism evidence="2 3">
    <name type="scientific">Salegentibacter salegens</name>
    <dbReference type="NCBI Taxonomy" id="143223"/>
    <lineage>
        <taxon>Bacteria</taxon>
        <taxon>Pseudomonadati</taxon>
        <taxon>Bacteroidota</taxon>
        <taxon>Flavobacteriia</taxon>
        <taxon>Flavobacteriales</taxon>
        <taxon>Flavobacteriaceae</taxon>
        <taxon>Salegentibacter</taxon>
    </lineage>
</organism>
<protein>
    <submittedName>
        <fullName evidence="2">Heat shock protein HslJ</fullName>
    </submittedName>
</protein>
<dbReference type="PANTHER" id="PTHR35535">
    <property type="entry name" value="HEAT SHOCK PROTEIN HSLJ"/>
    <property type="match status" value="1"/>
</dbReference>
<accession>A0A1M7NNX4</accession>
<reference evidence="3" key="1">
    <citation type="submission" date="2016-11" db="EMBL/GenBank/DDBJ databases">
        <authorList>
            <person name="Varghese N."/>
            <person name="Submissions S."/>
        </authorList>
    </citation>
    <scope>NUCLEOTIDE SEQUENCE [LARGE SCALE GENOMIC DNA]</scope>
    <source>
        <strain evidence="3">ACAM 48</strain>
    </source>
</reference>
<proteinExistence type="predicted"/>
<dbReference type="AlphaFoldDB" id="A0A1M7NNX4"/>
<dbReference type="Pfam" id="PF03724">
    <property type="entry name" value="META"/>
    <property type="match status" value="2"/>
</dbReference>
<dbReference type="Gene3D" id="2.40.128.270">
    <property type="match status" value="2"/>
</dbReference>
<dbReference type="Proteomes" id="UP000190235">
    <property type="component" value="Chromosome I"/>
</dbReference>
<dbReference type="InterPro" id="IPR053147">
    <property type="entry name" value="Hsp_HslJ-like"/>
</dbReference>
<dbReference type="InterPro" id="IPR005184">
    <property type="entry name" value="DUF306_Meta_HslJ"/>
</dbReference>
<dbReference type="PROSITE" id="PS51257">
    <property type="entry name" value="PROKAR_LIPOPROTEIN"/>
    <property type="match status" value="1"/>
</dbReference>
<evidence type="ECO:0000313" key="3">
    <source>
        <dbReference type="Proteomes" id="UP000190235"/>
    </source>
</evidence>
<keyword evidence="2" id="KW-0346">Stress response</keyword>
<feature type="domain" description="DUF306" evidence="1">
    <location>
        <begin position="40"/>
        <end position="148"/>
    </location>
</feature>
<name>A0A1M7NNX4_9FLAO</name>
<sequence>MKNIIFSLALIIITAVSCNTVKKTSESTDDSTSSIADKESIIQEKWTLIELEGQKITNNNKNAIYFTLNPDGNSINGFAGCNTFFGDYNLEENNRIRFSKLATTRMACPENMIEESEILKVFELADNYTVNDNFLMLNVGRRSPLAVFEKSVPEVIGKYWKLKTLEGQEIEMSENQEREAYFILDAKDNMIKGFAGCNTFNGTYTLEEGNRINFSQMATTMKACANVAINESEFLKVFELADNYTIQGDVLSLNVGRRAPLAVFEAVYFD</sequence>
<gene>
    <name evidence="2" type="ORF">SAMN05878281_3309</name>
</gene>
<dbReference type="PANTHER" id="PTHR35535:SF1">
    <property type="entry name" value="HEAT SHOCK PROTEIN HSLJ"/>
    <property type="match status" value="1"/>
</dbReference>
<keyword evidence="3" id="KW-1185">Reference proteome</keyword>
<evidence type="ECO:0000313" key="2">
    <source>
        <dbReference type="EMBL" id="SHN05508.1"/>
    </source>
</evidence>
<dbReference type="InterPro" id="IPR038670">
    <property type="entry name" value="HslJ-like_sf"/>
</dbReference>
<feature type="domain" description="DUF306" evidence="1">
    <location>
        <begin position="155"/>
        <end position="264"/>
    </location>
</feature>
<dbReference type="OrthoDB" id="880459at2"/>
<dbReference type="EMBL" id="LT670848">
    <property type="protein sequence ID" value="SHN05508.1"/>
    <property type="molecule type" value="Genomic_DNA"/>
</dbReference>